<dbReference type="OrthoDB" id="1300535at2759"/>
<gene>
    <name evidence="7" type="ORF">H5410_029055</name>
</gene>
<comment type="caution">
    <text evidence="7">The sequence shown here is derived from an EMBL/GenBank/DDBJ whole genome shotgun (WGS) entry which is preliminary data.</text>
</comment>
<evidence type="ECO:0000256" key="6">
    <source>
        <dbReference type="RuleBase" id="RU367044"/>
    </source>
</evidence>
<name>A0A9J5Z3L7_SOLCO</name>
<evidence type="ECO:0000256" key="4">
    <source>
        <dbReference type="ARBA" id="ARBA00022525"/>
    </source>
</evidence>
<evidence type="ECO:0000313" key="8">
    <source>
        <dbReference type="Proteomes" id="UP000824120"/>
    </source>
</evidence>
<dbReference type="GO" id="GO:0005576">
    <property type="term" value="C:extracellular region"/>
    <property type="evidence" value="ECO:0007669"/>
    <property type="project" value="UniProtKB-SubCell"/>
</dbReference>
<dbReference type="AlphaFoldDB" id="A0A9J5Z3L7"/>
<evidence type="ECO:0000256" key="2">
    <source>
        <dbReference type="ARBA" id="ARBA00005581"/>
    </source>
</evidence>
<organism evidence="7 8">
    <name type="scientific">Solanum commersonii</name>
    <name type="common">Commerson's wild potato</name>
    <name type="synonym">Commerson's nightshade</name>
    <dbReference type="NCBI Taxonomy" id="4109"/>
    <lineage>
        <taxon>Eukaryota</taxon>
        <taxon>Viridiplantae</taxon>
        <taxon>Streptophyta</taxon>
        <taxon>Embryophyta</taxon>
        <taxon>Tracheophyta</taxon>
        <taxon>Spermatophyta</taxon>
        <taxon>Magnoliopsida</taxon>
        <taxon>eudicotyledons</taxon>
        <taxon>Gunneridae</taxon>
        <taxon>Pentapetalae</taxon>
        <taxon>asterids</taxon>
        <taxon>lamiids</taxon>
        <taxon>Solanales</taxon>
        <taxon>Solanaceae</taxon>
        <taxon>Solanoideae</taxon>
        <taxon>Solaneae</taxon>
        <taxon>Solanum</taxon>
    </lineage>
</organism>
<keyword evidence="4 6" id="KW-0964">Secreted</keyword>
<proteinExistence type="inferred from homology"/>
<keyword evidence="8" id="KW-1185">Reference proteome</keyword>
<keyword evidence="5" id="KW-0732">Signal</keyword>
<dbReference type="InterPro" id="IPR010264">
    <property type="entry name" value="Self-incomp_S1"/>
</dbReference>
<sequence length="199" mass="23651">MQLLFHCSSKDDDLGYHYPKVGEDFHFHFQQAIIGHTLYFCHFWWGDEDAMFDVYTYDLSANYSNSRYHMNCIWVFKEDGFYFVLADQSVEVHIINGLPNNDKPTKIHCASAKDDLGYRYPKVGGDFEFHFHPNDEGRSLFFCRFWWGDKHATVDVYTKELSPHCSTGDTNYCIWVFKEDGFYFGPSIREIKKMYDWNN</sequence>
<evidence type="ECO:0000256" key="1">
    <source>
        <dbReference type="ARBA" id="ARBA00004613"/>
    </source>
</evidence>
<dbReference type="Proteomes" id="UP000824120">
    <property type="component" value="Chromosome 5"/>
</dbReference>
<dbReference type="GO" id="GO:0060320">
    <property type="term" value="P:rejection of self pollen"/>
    <property type="evidence" value="ECO:0007669"/>
    <property type="project" value="UniProtKB-KW"/>
</dbReference>
<dbReference type="EMBL" id="JACXVP010000005">
    <property type="protein sequence ID" value="KAG5607563.1"/>
    <property type="molecule type" value="Genomic_DNA"/>
</dbReference>
<evidence type="ECO:0000313" key="7">
    <source>
        <dbReference type="EMBL" id="KAG5607563.1"/>
    </source>
</evidence>
<dbReference type="PANTHER" id="PTHR31232:SF61">
    <property type="entry name" value="S-PROTEIN HOMOLOG"/>
    <property type="match status" value="1"/>
</dbReference>
<reference evidence="7 8" key="1">
    <citation type="submission" date="2020-09" db="EMBL/GenBank/DDBJ databases">
        <title>De no assembly of potato wild relative species, Solanum commersonii.</title>
        <authorList>
            <person name="Cho K."/>
        </authorList>
    </citation>
    <scope>NUCLEOTIDE SEQUENCE [LARGE SCALE GENOMIC DNA]</scope>
    <source>
        <strain evidence="7">LZ3.2</strain>
        <tissue evidence="7">Leaf</tissue>
    </source>
</reference>
<dbReference type="Pfam" id="PF05938">
    <property type="entry name" value="Self-incomp_S1"/>
    <property type="match status" value="2"/>
</dbReference>
<accession>A0A9J5Z3L7</accession>
<evidence type="ECO:0000256" key="3">
    <source>
        <dbReference type="ARBA" id="ARBA00022471"/>
    </source>
</evidence>
<evidence type="ECO:0000256" key="5">
    <source>
        <dbReference type="ARBA" id="ARBA00022729"/>
    </source>
</evidence>
<comment type="similarity">
    <text evidence="2 6">Belongs to the plant self-incompatibility (S1) protein family.</text>
</comment>
<keyword evidence="3 6" id="KW-0713">Self-incompatibility</keyword>
<comment type="subcellular location">
    <subcellularLocation>
        <location evidence="1 6">Secreted</location>
    </subcellularLocation>
</comment>
<dbReference type="PANTHER" id="PTHR31232">
    <property type="match status" value="1"/>
</dbReference>
<protein>
    <recommendedName>
        <fullName evidence="6">S-protein homolog</fullName>
    </recommendedName>
</protein>